<organism evidence="1 2">
    <name type="scientific">Acanthamoeba polyphaga mimivirus</name>
    <name type="common">APMV</name>
    <dbReference type="NCBI Taxonomy" id="212035"/>
    <lineage>
        <taxon>Viruses</taxon>
        <taxon>Varidnaviria</taxon>
        <taxon>Bamfordvirae</taxon>
        <taxon>Nucleocytoviricota</taxon>
        <taxon>Megaviricetes</taxon>
        <taxon>Imitervirales</taxon>
        <taxon>Mimiviridae</taxon>
        <taxon>Megamimivirinae</taxon>
        <taxon>Mimivirus</taxon>
        <taxon>Mimivirus bradfordmassiliense</taxon>
    </lineage>
</organism>
<reference evidence="1 2" key="1">
    <citation type="submission" date="2014-10" db="EMBL/GenBank/DDBJ databases">
        <title>Pan-genome analysis of Brazilian lineage A amoebal mimiviruses.</title>
        <authorList>
            <person name="Assis F.L."/>
            <person name="Abrahao J.S."/>
            <person name="Kroon E.G."/>
            <person name="Dornas F.P."/>
            <person name="Andrade K.R."/>
            <person name="Borato P.V.M."/>
            <person name="Pilotto M.R."/>
            <person name="Benamar S."/>
            <person name="LaScola B."/>
            <person name="Colson P."/>
        </authorList>
    </citation>
    <scope>NUCLEOTIDE SEQUENCE [LARGE SCALE GENOMIC DNA]</scope>
    <source>
        <strain evidence="1 2">Oyster</strain>
    </source>
</reference>
<organismHost>
    <name type="scientific">Acanthamoeba polyphaga</name>
    <name type="common">Amoeba</name>
    <dbReference type="NCBI Taxonomy" id="5757"/>
</organismHost>
<dbReference type="Proteomes" id="UP000241474">
    <property type="component" value="Segment"/>
</dbReference>
<dbReference type="EMBL" id="KM982401">
    <property type="protein sequence ID" value="AKI78855.1"/>
    <property type="molecule type" value="Genomic_DNA"/>
</dbReference>
<protein>
    <submittedName>
        <fullName evidence="1">Uncharacterized protein</fullName>
    </submittedName>
</protein>
<sequence length="175" mass="19882">MSINGPGVYHLNRDKIVYKAVYCRKNVLTGKKSEWFKSVATLRIKKDTTIVVPQTLSSRHTGLMRTDEAQVESVEDLNEVEIDTDEYECKSSGIKGPHIPIGFDENGIMYGLGIYSADEQIALHKLQRETPNYSYRTGAIIKSVKSLDKRPGVYDGEGIYCYEQKIQAKESEEYY</sequence>
<proteinExistence type="predicted"/>
<evidence type="ECO:0000313" key="1">
    <source>
        <dbReference type="EMBL" id="AKI78855.1"/>
    </source>
</evidence>
<accession>A0A0G2XZU6</accession>
<name>A0A0G2XZU6_MIMIV</name>
<evidence type="ECO:0000313" key="2">
    <source>
        <dbReference type="Proteomes" id="UP000241474"/>
    </source>
</evidence>